<keyword evidence="4" id="KW-1185">Reference proteome</keyword>
<dbReference type="PIRSF" id="PIRSF000709">
    <property type="entry name" value="6PFK_2-Ptase"/>
    <property type="match status" value="1"/>
</dbReference>
<comment type="caution">
    <text evidence="3">The sequence shown here is derived from an EMBL/GenBank/DDBJ whole genome shotgun (WGS) entry which is preliminary data.</text>
</comment>
<dbReference type="InterPro" id="IPR013078">
    <property type="entry name" value="His_Pase_superF_clade-1"/>
</dbReference>
<dbReference type="EMBL" id="MTLA01000145">
    <property type="protein sequence ID" value="OOP67961.1"/>
    <property type="molecule type" value="Genomic_DNA"/>
</dbReference>
<dbReference type="Proteomes" id="UP000189761">
    <property type="component" value="Unassembled WGS sequence"/>
</dbReference>
<dbReference type="SUPFAM" id="SSF53254">
    <property type="entry name" value="Phosphoglycerate mutase-like"/>
    <property type="match status" value="1"/>
</dbReference>
<gene>
    <name evidence="3" type="ORF">BWZ43_13260</name>
</gene>
<dbReference type="SMART" id="SM00855">
    <property type="entry name" value="PGAM"/>
    <property type="match status" value="1"/>
</dbReference>
<organism evidence="3 4">
    <name type="scientific">Heyndrickxia oleronia</name>
    <dbReference type="NCBI Taxonomy" id="38875"/>
    <lineage>
        <taxon>Bacteria</taxon>
        <taxon>Bacillati</taxon>
        <taxon>Bacillota</taxon>
        <taxon>Bacilli</taxon>
        <taxon>Bacillales</taxon>
        <taxon>Bacillaceae</taxon>
        <taxon>Heyndrickxia</taxon>
    </lineage>
</organism>
<dbReference type="GO" id="GO:0005737">
    <property type="term" value="C:cytoplasm"/>
    <property type="evidence" value="ECO:0007669"/>
    <property type="project" value="TreeGrafter"/>
</dbReference>
<reference evidence="3 4" key="1">
    <citation type="submission" date="2017-01" db="EMBL/GenBank/DDBJ databases">
        <title>Draft genome sequence of Bacillus oleronius.</title>
        <authorList>
            <person name="Allam M."/>
        </authorList>
    </citation>
    <scope>NUCLEOTIDE SEQUENCE [LARGE SCALE GENOMIC DNA]</scope>
    <source>
        <strain evidence="3 4">DSM 9356</strain>
    </source>
</reference>
<accession>A0A8E2I760</accession>
<dbReference type="GO" id="GO:0016791">
    <property type="term" value="F:phosphatase activity"/>
    <property type="evidence" value="ECO:0007669"/>
    <property type="project" value="TreeGrafter"/>
</dbReference>
<dbReference type="AlphaFoldDB" id="A0A8E2I760"/>
<dbReference type="InterPro" id="IPR029033">
    <property type="entry name" value="His_PPase_superfam"/>
</dbReference>
<name>A0A8E2I760_9BACI</name>
<proteinExistence type="predicted"/>
<protein>
    <submittedName>
        <fullName evidence="3">Histidine phosphatase family protein</fullName>
    </submittedName>
</protein>
<feature type="active site" description="Tele-phosphohistidine intermediate" evidence="1">
    <location>
        <position position="9"/>
    </location>
</feature>
<evidence type="ECO:0000313" key="4">
    <source>
        <dbReference type="Proteomes" id="UP000189761"/>
    </source>
</evidence>
<dbReference type="Gene3D" id="3.40.50.1240">
    <property type="entry name" value="Phosphoglycerate mutase-like"/>
    <property type="match status" value="1"/>
</dbReference>
<dbReference type="Pfam" id="PF00300">
    <property type="entry name" value="His_Phos_1"/>
    <property type="match status" value="1"/>
</dbReference>
<dbReference type="RefSeq" id="WP_058003230.1">
    <property type="nucleotide sequence ID" value="NZ_CP065424.1"/>
</dbReference>
<evidence type="ECO:0000256" key="2">
    <source>
        <dbReference type="PIRSR" id="PIRSR613078-2"/>
    </source>
</evidence>
<evidence type="ECO:0000256" key="1">
    <source>
        <dbReference type="PIRSR" id="PIRSR613078-1"/>
    </source>
</evidence>
<dbReference type="PANTHER" id="PTHR48100">
    <property type="entry name" value="BROAD-SPECIFICITY PHOSPHATASE YOR283W-RELATED"/>
    <property type="match status" value="1"/>
</dbReference>
<feature type="binding site" evidence="2">
    <location>
        <position position="58"/>
    </location>
    <ligand>
        <name>substrate</name>
    </ligand>
</feature>
<dbReference type="InterPro" id="IPR050275">
    <property type="entry name" value="PGM_Phosphatase"/>
</dbReference>
<sequence length="205" mass="23823">MIRLFVTRHAETDWNRQRRLQGWKDSELTETGINNAIALGHRLRDIKFQSVYVSPSTRTIKTAELIIGDRNYPMIIDDCLREIHLGEWEGQTQEFLEKEYSKEYNAFWNSPHLYQSETGESFAQLQERVQKALKRILAENDEGNILVVTHTVFIKSLLAHFKQFPLEKLWSPPFIYDTSLTIIEVDTESKITVEGDITHLSKGGL</sequence>
<dbReference type="CDD" id="cd07067">
    <property type="entry name" value="HP_PGM_like"/>
    <property type="match status" value="1"/>
</dbReference>
<dbReference type="PANTHER" id="PTHR48100:SF1">
    <property type="entry name" value="HISTIDINE PHOSPHATASE FAMILY PROTEIN-RELATED"/>
    <property type="match status" value="1"/>
</dbReference>
<evidence type="ECO:0000313" key="3">
    <source>
        <dbReference type="EMBL" id="OOP67961.1"/>
    </source>
</evidence>
<feature type="binding site" evidence="2">
    <location>
        <begin position="8"/>
        <end position="15"/>
    </location>
    <ligand>
        <name>substrate</name>
    </ligand>
</feature>
<feature type="active site" description="Proton donor/acceptor" evidence="1">
    <location>
        <position position="82"/>
    </location>
</feature>